<evidence type="ECO:0008006" key="8">
    <source>
        <dbReference type="Google" id="ProtNLM"/>
    </source>
</evidence>
<organism evidence="6 7">
    <name type="scientific">Allacma fusca</name>
    <dbReference type="NCBI Taxonomy" id="39272"/>
    <lineage>
        <taxon>Eukaryota</taxon>
        <taxon>Metazoa</taxon>
        <taxon>Ecdysozoa</taxon>
        <taxon>Arthropoda</taxon>
        <taxon>Hexapoda</taxon>
        <taxon>Collembola</taxon>
        <taxon>Symphypleona</taxon>
        <taxon>Sminthuridae</taxon>
        <taxon>Allacma</taxon>
    </lineage>
</organism>
<evidence type="ECO:0000313" key="6">
    <source>
        <dbReference type="EMBL" id="CAG7825369.1"/>
    </source>
</evidence>
<keyword evidence="7" id="KW-1185">Reference proteome</keyword>
<feature type="transmembrane region" description="Helical" evidence="5">
    <location>
        <begin position="12"/>
        <end position="32"/>
    </location>
</feature>
<reference evidence="6" key="1">
    <citation type="submission" date="2021-06" db="EMBL/GenBank/DDBJ databases">
        <authorList>
            <person name="Hodson N. C."/>
            <person name="Mongue J. A."/>
            <person name="Jaron S. K."/>
        </authorList>
    </citation>
    <scope>NUCLEOTIDE SEQUENCE</scope>
</reference>
<accession>A0A8J2KXV1</accession>
<dbReference type="AlphaFoldDB" id="A0A8J2KXV1"/>
<evidence type="ECO:0000256" key="2">
    <source>
        <dbReference type="ARBA" id="ARBA00022692"/>
    </source>
</evidence>
<evidence type="ECO:0000256" key="1">
    <source>
        <dbReference type="ARBA" id="ARBA00004370"/>
    </source>
</evidence>
<dbReference type="OrthoDB" id="4142200at2759"/>
<dbReference type="GO" id="GO:0022857">
    <property type="term" value="F:transmembrane transporter activity"/>
    <property type="evidence" value="ECO:0007669"/>
    <property type="project" value="InterPro"/>
</dbReference>
<dbReference type="Pfam" id="PF00083">
    <property type="entry name" value="Sugar_tr"/>
    <property type="match status" value="1"/>
</dbReference>
<proteinExistence type="predicted"/>
<evidence type="ECO:0000313" key="7">
    <source>
        <dbReference type="Proteomes" id="UP000708208"/>
    </source>
</evidence>
<evidence type="ECO:0000256" key="4">
    <source>
        <dbReference type="ARBA" id="ARBA00023136"/>
    </source>
</evidence>
<dbReference type="Proteomes" id="UP000708208">
    <property type="component" value="Unassembled WGS sequence"/>
</dbReference>
<protein>
    <recommendedName>
        <fullName evidence="8">Major facilitator superfamily (MFS) profile domain-containing protein</fullName>
    </recommendedName>
</protein>
<dbReference type="PANTHER" id="PTHR48021:SF47">
    <property type="entry name" value="GH17672P"/>
    <property type="match status" value="1"/>
</dbReference>
<dbReference type="GO" id="GO:0016020">
    <property type="term" value="C:membrane"/>
    <property type="evidence" value="ECO:0007669"/>
    <property type="project" value="UniProtKB-SubCell"/>
</dbReference>
<sequence length="89" mass="9875">FYIKEQDPEQASTLGWLPLTSLIIYIITYNLGIGPLPWTLAGELLPPHVKGITSSIATAFCWGQAFLITKFFKSLLTAITAAGCYWFFS</sequence>
<evidence type="ECO:0000256" key="5">
    <source>
        <dbReference type="SAM" id="Phobius"/>
    </source>
</evidence>
<keyword evidence="2 5" id="KW-0812">Transmembrane</keyword>
<dbReference type="InterPro" id="IPR005828">
    <property type="entry name" value="MFS_sugar_transport-like"/>
</dbReference>
<dbReference type="InterPro" id="IPR050549">
    <property type="entry name" value="MFS_Trehalose_Transporter"/>
</dbReference>
<feature type="non-terminal residue" evidence="6">
    <location>
        <position position="89"/>
    </location>
</feature>
<dbReference type="PANTHER" id="PTHR48021">
    <property type="match status" value="1"/>
</dbReference>
<feature type="non-terminal residue" evidence="6">
    <location>
        <position position="1"/>
    </location>
</feature>
<name>A0A8J2KXV1_9HEXA</name>
<comment type="subcellular location">
    <subcellularLocation>
        <location evidence="1">Membrane</location>
    </subcellularLocation>
</comment>
<evidence type="ECO:0000256" key="3">
    <source>
        <dbReference type="ARBA" id="ARBA00022989"/>
    </source>
</evidence>
<gene>
    <name evidence="6" type="ORF">AFUS01_LOCUS35483</name>
</gene>
<keyword evidence="3 5" id="KW-1133">Transmembrane helix</keyword>
<dbReference type="EMBL" id="CAJVCH010535983">
    <property type="protein sequence ID" value="CAG7825369.1"/>
    <property type="molecule type" value="Genomic_DNA"/>
</dbReference>
<keyword evidence="4 5" id="KW-0472">Membrane</keyword>
<comment type="caution">
    <text evidence="6">The sequence shown here is derived from an EMBL/GenBank/DDBJ whole genome shotgun (WGS) entry which is preliminary data.</text>
</comment>